<keyword evidence="2" id="KW-0812">Transmembrane</keyword>
<dbReference type="InterPro" id="IPR015925">
    <property type="entry name" value="Ryanodine_IP3_receptor"/>
</dbReference>
<feature type="transmembrane region" description="Helical" evidence="2">
    <location>
        <begin position="340"/>
        <end position="359"/>
    </location>
</feature>
<evidence type="ECO:0008006" key="5">
    <source>
        <dbReference type="Google" id="ProtNLM"/>
    </source>
</evidence>
<feature type="transmembrane region" description="Helical" evidence="2">
    <location>
        <begin position="269"/>
        <end position="291"/>
    </location>
</feature>
<dbReference type="Proteomes" id="UP001178507">
    <property type="component" value="Unassembled WGS sequence"/>
</dbReference>
<keyword evidence="4" id="KW-1185">Reference proteome</keyword>
<organism evidence="3 4">
    <name type="scientific">Effrenium voratum</name>
    <dbReference type="NCBI Taxonomy" id="2562239"/>
    <lineage>
        <taxon>Eukaryota</taxon>
        <taxon>Sar</taxon>
        <taxon>Alveolata</taxon>
        <taxon>Dinophyceae</taxon>
        <taxon>Suessiales</taxon>
        <taxon>Symbiodiniaceae</taxon>
        <taxon>Effrenium</taxon>
    </lineage>
</organism>
<dbReference type="GO" id="GO:0006816">
    <property type="term" value="P:calcium ion transport"/>
    <property type="evidence" value="ECO:0007669"/>
    <property type="project" value="InterPro"/>
</dbReference>
<accession>A0AA36J5K9</accession>
<feature type="transmembrane region" description="Helical" evidence="2">
    <location>
        <begin position="107"/>
        <end position="132"/>
    </location>
</feature>
<dbReference type="PANTHER" id="PTHR13715">
    <property type="entry name" value="RYANODINE RECEPTOR AND IP3 RECEPTOR"/>
    <property type="match status" value="1"/>
</dbReference>
<evidence type="ECO:0000313" key="3">
    <source>
        <dbReference type="EMBL" id="CAJ1399524.1"/>
    </source>
</evidence>
<proteinExistence type="predicted"/>
<comment type="caution">
    <text evidence="3">The sequence shown here is derived from an EMBL/GenBank/DDBJ whole genome shotgun (WGS) entry which is preliminary data.</text>
</comment>
<feature type="transmembrane region" description="Helical" evidence="2">
    <location>
        <begin position="220"/>
        <end position="240"/>
    </location>
</feature>
<dbReference type="EMBL" id="CAUJNA010003339">
    <property type="protein sequence ID" value="CAJ1399524.1"/>
    <property type="molecule type" value="Genomic_DNA"/>
</dbReference>
<keyword evidence="2" id="KW-0472">Membrane</keyword>
<dbReference type="PANTHER" id="PTHR13715:SF99">
    <property type="entry name" value="INOSITOL 1,4,5-TRISPHOSPHATE RECEPTOR-LIKE PROTEIN A"/>
    <property type="match status" value="1"/>
</dbReference>
<feature type="transmembrane region" description="Helical" evidence="2">
    <location>
        <begin position="152"/>
        <end position="175"/>
    </location>
</feature>
<reference evidence="3" key="1">
    <citation type="submission" date="2023-08" db="EMBL/GenBank/DDBJ databases">
        <authorList>
            <person name="Chen Y."/>
            <person name="Shah S."/>
            <person name="Dougan E. K."/>
            <person name="Thang M."/>
            <person name="Chan C."/>
        </authorList>
    </citation>
    <scope>NUCLEOTIDE SEQUENCE</scope>
</reference>
<protein>
    <recommendedName>
        <fullName evidence="5">Ion transport domain-containing protein</fullName>
    </recommendedName>
</protein>
<dbReference type="AlphaFoldDB" id="A0AA36J5K9"/>
<gene>
    <name evidence="3" type="ORF">EVOR1521_LOCUS23042</name>
</gene>
<evidence type="ECO:0000256" key="2">
    <source>
        <dbReference type="SAM" id="Phobius"/>
    </source>
</evidence>
<feature type="region of interest" description="Disordered" evidence="1">
    <location>
        <begin position="516"/>
        <end position="536"/>
    </location>
</feature>
<sequence>MFDRFLDRVQKMLGEKYLHFLFGQVEIVRGSRLQRIYFLVPKAVRVLKNHSLVHKWQEECLVNVERSSPEAQIDDFADMVNGQYISFVQKQYDLLRKPWPFNAAGEVIALCINATMLTTAIINSILVLVYVGSYSEHSITAQDIHFPNHLSVYALTGFAAVHFSLSVLWLGFYILSYSGWIIETKVDQWREDHPQLQSQLNHPLYRLSLQAKIFFSDGQLLYTLFLLAFSFLGLFVSFLFNAVNTIDLCMRIPILAKVIESITVSVDQVAGTMVLGFCIQYMAVGAGFLLFSQGYGFADKDTSACSTLMECLRAHFDYGFRSAPVWSSAKLTYTRFTFDYIYNLVIILIMAAIISGIIIDTFADLREQQQSIQEKMKSSCFICSLSKSELERKRVKFENHILKDHYMWAYARFLLYLDETDPAELNGPESYVKQQIKENNTSFFPIARCIATESSDAGEEHLEREARVKDLDEFKERMNAMAADTEIMVQSERGMKAEMKELRDAVSGQAQKVQALNQLLTSDEDEDKKKKKKKGA</sequence>
<evidence type="ECO:0000313" key="4">
    <source>
        <dbReference type="Proteomes" id="UP001178507"/>
    </source>
</evidence>
<name>A0AA36J5K9_9DINO</name>
<keyword evidence="2" id="KW-1133">Transmembrane helix</keyword>
<evidence type="ECO:0000256" key="1">
    <source>
        <dbReference type="SAM" id="MobiDB-lite"/>
    </source>
</evidence>